<dbReference type="PANTHER" id="PTHR43201">
    <property type="entry name" value="ACYL-COA SYNTHETASE"/>
    <property type="match status" value="1"/>
</dbReference>
<dbReference type="RefSeq" id="WP_163967653.1">
    <property type="nucleotide sequence ID" value="NZ_JAAIVB010000074.1"/>
</dbReference>
<protein>
    <submittedName>
        <fullName evidence="5">Long-chain fatty acid--CoA ligase</fullName>
    </submittedName>
</protein>
<dbReference type="GO" id="GO:0006631">
    <property type="term" value="P:fatty acid metabolic process"/>
    <property type="evidence" value="ECO:0007669"/>
    <property type="project" value="TreeGrafter"/>
</dbReference>
<comment type="caution">
    <text evidence="5">The sequence shown here is derived from an EMBL/GenBank/DDBJ whole genome shotgun (WGS) entry which is preliminary data.</text>
</comment>
<dbReference type="CDD" id="cd17631">
    <property type="entry name" value="FACL_FadD13-like"/>
    <property type="match status" value="1"/>
</dbReference>
<dbReference type="PROSITE" id="PS00455">
    <property type="entry name" value="AMP_BINDING"/>
    <property type="match status" value="1"/>
</dbReference>
<organism evidence="5 6">
    <name type="scientific">Noviherbaspirillum galbum</name>
    <dbReference type="NCBI Taxonomy" id="2709383"/>
    <lineage>
        <taxon>Bacteria</taxon>
        <taxon>Pseudomonadati</taxon>
        <taxon>Pseudomonadota</taxon>
        <taxon>Betaproteobacteria</taxon>
        <taxon>Burkholderiales</taxon>
        <taxon>Oxalobacteraceae</taxon>
        <taxon>Noviherbaspirillum</taxon>
    </lineage>
</organism>
<dbReference type="AlphaFoldDB" id="A0A6B3SST8"/>
<dbReference type="InterPro" id="IPR025110">
    <property type="entry name" value="AMP-bd_C"/>
</dbReference>
<keyword evidence="6" id="KW-1185">Reference proteome</keyword>
<dbReference type="SUPFAM" id="SSF56801">
    <property type="entry name" value="Acetyl-CoA synthetase-like"/>
    <property type="match status" value="1"/>
</dbReference>
<evidence type="ECO:0000259" key="4">
    <source>
        <dbReference type="Pfam" id="PF13193"/>
    </source>
</evidence>
<feature type="domain" description="AMP-binding enzyme C-terminal" evidence="4">
    <location>
        <begin position="428"/>
        <end position="503"/>
    </location>
</feature>
<dbReference type="GO" id="GO:0031956">
    <property type="term" value="F:medium-chain fatty acid-CoA ligase activity"/>
    <property type="evidence" value="ECO:0007669"/>
    <property type="project" value="TreeGrafter"/>
</dbReference>
<accession>A0A6B3SST8</accession>
<evidence type="ECO:0000259" key="3">
    <source>
        <dbReference type="Pfam" id="PF00501"/>
    </source>
</evidence>
<keyword evidence="2 5" id="KW-0436">Ligase</keyword>
<dbReference type="Pfam" id="PF00501">
    <property type="entry name" value="AMP-binding"/>
    <property type="match status" value="1"/>
</dbReference>
<dbReference type="Gene3D" id="3.40.50.12780">
    <property type="entry name" value="N-terminal domain of ligase-like"/>
    <property type="match status" value="1"/>
</dbReference>
<dbReference type="NCBIfam" id="NF004837">
    <property type="entry name" value="PRK06187.1"/>
    <property type="match status" value="1"/>
</dbReference>
<comment type="similarity">
    <text evidence="1">Belongs to the ATP-dependent AMP-binding enzyme family.</text>
</comment>
<dbReference type="InterPro" id="IPR020845">
    <property type="entry name" value="AMP-binding_CS"/>
</dbReference>
<dbReference type="InterPro" id="IPR000873">
    <property type="entry name" value="AMP-dep_synth/lig_dom"/>
</dbReference>
<dbReference type="EMBL" id="JAAIVB010000074">
    <property type="protein sequence ID" value="NEX63721.1"/>
    <property type="molecule type" value="Genomic_DNA"/>
</dbReference>
<dbReference type="Proteomes" id="UP000482155">
    <property type="component" value="Unassembled WGS sequence"/>
</dbReference>
<gene>
    <name evidence="5" type="ORF">G3574_21805</name>
</gene>
<reference evidence="5 6" key="1">
    <citation type="submission" date="2020-02" db="EMBL/GenBank/DDBJ databases">
        <authorList>
            <person name="Kim M.K."/>
        </authorList>
    </citation>
    <scope>NUCLEOTIDE SEQUENCE [LARGE SCALE GENOMIC DNA]</scope>
    <source>
        <strain evidence="5 6">17J57-3</strain>
    </source>
</reference>
<feature type="domain" description="AMP-dependent synthetase/ligase" evidence="3">
    <location>
        <begin position="14"/>
        <end position="377"/>
    </location>
</feature>
<dbReference type="InterPro" id="IPR042099">
    <property type="entry name" value="ANL_N_sf"/>
</dbReference>
<dbReference type="InterPro" id="IPR045851">
    <property type="entry name" value="AMP-bd_C_sf"/>
</dbReference>
<proteinExistence type="inferred from homology"/>
<dbReference type="FunFam" id="3.30.300.30:FF:000008">
    <property type="entry name" value="2,3-dihydroxybenzoate-AMP ligase"/>
    <property type="match status" value="1"/>
</dbReference>
<dbReference type="Gene3D" id="3.30.300.30">
    <property type="match status" value="1"/>
</dbReference>
<sequence>MRVTPAIALGQWITERADRAPQRKALSFEDATWTYAEFVDHIDRLAAVLRQGGVARGDRVGFLAFNHPLFLVTLFAASRLGAIFVPLNFRLTGPELEFIINDAGVHSLIVGPDHQAVIGPVRPALRCQRYYGFGGKDGRNGAEAWPDLAGFMAECQPLRDAAELAEDDVAALMYTSGTTGHPKGSMMTVGNIWWNMVSELVTVDISSNDVLLTYAPLFHVGGLNVLTLSCLLKGVHVVLHPAFDPARVIADVPRHGVSLMFAVPAMLLFISQHPDFERADMSTVRSIMVGGAPCPETLLRLFNERGIAVNQGYGLTETAAMASFLTPEWCWDKMGSVGKPPILTRMRLIDADGKVITAPHVKGEVCVRGMNVTLGYWNRPDATRDAIDPDGWFRTGDIGYVDEDGFYTICDRVKDMVISGGENVYPAEVESVLYEHPAIAEVAVIGQPDETWGEKVVAVVALKPGARLDLEALQAFAGSRLARYKVPRQLRIVPGLPRNPTGKVLKYRLREQVELALPE</sequence>
<evidence type="ECO:0000313" key="5">
    <source>
        <dbReference type="EMBL" id="NEX63721.1"/>
    </source>
</evidence>
<dbReference type="Pfam" id="PF13193">
    <property type="entry name" value="AMP-binding_C"/>
    <property type="match status" value="1"/>
</dbReference>
<evidence type="ECO:0000256" key="1">
    <source>
        <dbReference type="ARBA" id="ARBA00006432"/>
    </source>
</evidence>
<evidence type="ECO:0000313" key="6">
    <source>
        <dbReference type="Proteomes" id="UP000482155"/>
    </source>
</evidence>
<evidence type="ECO:0000256" key="2">
    <source>
        <dbReference type="ARBA" id="ARBA00022598"/>
    </source>
</evidence>
<dbReference type="PANTHER" id="PTHR43201:SF5">
    <property type="entry name" value="MEDIUM-CHAIN ACYL-COA LIGASE ACSF2, MITOCHONDRIAL"/>
    <property type="match status" value="1"/>
</dbReference>
<name>A0A6B3SST8_9BURK</name>